<dbReference type="SMART" id="SM00186">
    <property type="entry name" value="FBG"/>
    <property type="match status" value="1"/>
</dbReference>
<keyword evidence="1" id="KW-1015">Disulfide bond</keyword>
<organism evidence="4 5">
    <name type="scientific">Elysia marginata</name>
    <dbReference type="NCBI Taxonomy" id="1093978"/>
    <lineage>
        <taxon>Eukaryota</taxon>
        <taxon>Metazoa</taxon>
        <taxon>Spiralia</taxon>
        <taxon>Lophotrochozoa</taxon>
        <taxon>Mollusca</taxon>
        <taxon>Gastropoda</taxon>
        <taxon>Heterobranchia</taxon>
        <taxon>Euthyneura</taxon>
        <taxon>Panpulmonata</taxon>
        <taxon>Sacoglossa</taxon>
        <taxon>Placobranchoidea</taxon>
        <taxon>Plakobranchidae</taxon>
        <taxon>Elysia</taxon>
    </lineage>
</organism>
<proteinExistence type="predicted"/>
<dbReference type="Pfam" id="PF00147">
    <property type="entry name" value="Fibrinogen_C"/>
    <property type="match status" value="1"/>
</dbReference>
<dbReference type="InterPro" id="IPR020837">
    <property type="entry name" value="Fibrinogen_CS"/>
</dbReference>
<sequence>MQSAALSLELSLERNKFPSTNGRATCGIVCVEETLTSNNATQTDDSLSDTSGQLVSISSLQVFKQTETFTANNSRDKTRRLLASVSSQHPRLTRVANGVKVSGRLEAGRAILRLELVKETDCLAEFVCQAKGIDSEGRIVVSTSQILQQPRESNVQTNGIGWSPGSGMQMISLLQQVSVKLEVLSSSVSGWEEELRRMKDTTQHDFESLKAELNTKTDRVEDKIQSLGKDLNTQTDRLEDKMEDSGKAQNKKISHLEDKTETLITRLEDKIGSRLSQHTDFKASDTHSFSDSVERIVRKEIVILDEKISTIKDDITLVGNDLASIVNVSFLRMNERLESWKNNEQQMLNNLTKLPHASACQDTKDLASVVNGEFDSLESLIEAKFHEIAVNVNLSATETRSLVKAESFKGNTSFDIKSALSELLKPKHCYKGMSTAVSLASSPYTVTQPNQANNLAILCDTFTDGGGWVVFQRRFKGDVSFYRVWEDYKRGFGSLSGDFWLGNDNIHALTKDGVFELRIDMMYNGNFAYAHYDSFSVGDESSNYALRVAHYSGTAGDALIANHNGMPFTTHDRDNDVWSSNCAIEYVGAWWYKSCHLANLNGQWGAGVNKGPRWSTLSGTNAVTYSEMKLRRVI</sequence>
<feature type="domain" description="Fibrinogen C-terminal" evidence="3">
    <location>
        <begin position="420"/>
        <end position="634"/>
    </location>
</feature>
<dbReference type="GO" id="GO:0005615">
    <property type="term" value="C:extracellular space"/>
    <property type="evidence" value="ECO:0007669"/>
    <property type="project" value="TreeGrafter"/>
</dbReference>
<dbReference type="InterPro" id="IPR002181">
    <property type="entry name" value="Fibrinogen_a/b/g_C_dom"/>
</dbReference>
<evidence type="ECO:0000256" key="1">
    <source>
        <dbReference type="ARBA" id="ARBA00023157"/>
    </source>
</evidence>
<reference evidence="4 5" key="1">
    <citation type="journal article" date="2021" name="Elife">
        <title>Chloroplast acquisition without the gene transfer in kleptoplastic sea slugs, Plakobranchus ocellatus.</title>
        <authorList>
            <person name="Maeda T."/>
            <person name="Takahashi S."/>
            <person name="Yoshida T."/>
            <person name="Shimamura S."/>
            <person name="Takaki Y."/>
            <person name="Nagai Y."/>
            <person name="Toyoda A."/>
            <person name="Suzuki Y."/>
            <person name="Arimoto A."/>
            <person name="Ishii H."/>
            <person name="Satoh N."/>
            <person name="Nishiyama T."/>
            <person name="Hasebe M."/>
            <person name="Maruyama T."/>
            <person name="Minagawa J."/>
            <person name="Obokata J."/>
            <person name="Shigenobu S."/>
        </authorList>
    </citation>
    <scope>NUCLEOTIDE SEQUENCE [LARGE SCALE GENOMIC DNA]</scope>
</reference>
<dbReference type="PROSITE" id="PS00514">
    <property type="entry name" value="FIBRINOGEN_C_1"/>
    <property type="match status" value="1"/>
</dbReference>
<dbReference type="PROSITE" id="PS51406">
    <property type="entry name" value="FIBRINOGEN_C_2"/>
    <property type="match status" value="1"/>
</dbReference>
<dbReference type="InterPro" id="IPR050373">
    <property type="entry name" value="Fibrinogen_C-term_domain"/>
</dbReference>
<evidence type="ECO:0000313" key="4">
    <source>
        <dbReference type="EMBL" id="GFR91128.1"/>
    </source>
</evidence>
<keyword evidence="5" id="KW-1185">Reference proteome</keyword>
<dbReference type="Proteomes" id="UP000762676">
    <property type="component" value="Unassembled WGS sequence"/>
</dbReference>
<dbReference type="InterPro" id="IPR014716">
    <property type="entry name" value="Fibrinogen_a/b/g_C_1"/>
</dbReference>
<feature type="region of interest" description="Disordered" evidence="2">
    <location>
        <begin position="229"/>
        <end position="252"/>
    </location>
</feature>
<accession>A0AAV4H1N5</accession>
<dbReference type="InterPro" id="IPR036056">
    <property type="entry name" value="Fibrinogen-like_C"/>
</dbReference>
<dbReference type="SUPFAM" id="SSF56496">
    <property type="entry name" value="Fibrinogen C-terminal domain-like"/>
    <property type="match status" value="1"/>
</dbReference>
<evidence type="ECO:0000256" key="2">
    <source>
        <dbReference type="SAM" id="MobiDB-lite"/>
    </source>
</evidence>
<feature type="compositionally biased region" description="Basic and acidic residues" evidence="2">
    <location>
        <begin position="236"/>
        <end position="246"/>
    </location>
</feature>
<dbReference type="CDD" id="cd00087">
    <property type="entry name" value="FReD"/>
    <property type="match status" value="1"/>
</dbReference>
<gene>
    <name evidence="4" type="ORF">ElyMa_004320900</name>
</gene>
<comment type="caution">
    <text evidence="4">The sequence shown here is derived from an EMBL/GenBank/DDBJ whole genome shotgun (WGS) entry which is preliminary data.</text>
</comment>
<evidence type="ECO:0000313" key="5">
    <source>
        <dbReference type="Proteomes" id="UP000762676"/>
    </source>
</evidence>
<dbReference type="PANTHER" id="PTHR19143">
    <property type="entry name" value="FIBRINOGEN/TENASCIN/ANGIOPOEITIN"/>
    <property type="match status" value="1"/>
</dbReference>
<dbReference type="AlphaFoldDB" id="A0AAV4H1N5"/>
<dbReference type="EMBL" id="BMAT01008707">
    <property type="protein sequence ID" value="GFR91128.1"/>
    <property type="molecule type" value="Genomic_DNA"/>
</dbReference>
<name>A0AAV4H1N5_9GAST</name>
<evidence type="ECO:0000259" key="3">
    <source>
        <dbReference type="PROSITE" id="PS51406"/>
    </source>
</evidence>
<dbReference type="Gene3D" id="3.90.215.10">
    <property type="entry name" value="Gamma Fibrinogen, chain A, domain 1"/>
    <property type="match status" value="1"/>
</dbReference>
<protein>
    <submittedName>
        <fullName evidence="4">Fibrinogen-like protein 1</fullName>
    </submittedName>
</protein>